<evidence type="ECO:0000256" key="1">
    <source>
        <dbReference type="SAM" id="Phobius"/>
    </source>
</evidence>
<gene>
    <name evidence="2" type="ORF">H8Z83_11695</name>
</gene>
<sequence>MNQDFEKELRRAEREKEQARRVESFWDAFRLTENGHVKSTLLLNSFCLSILFLAVYGAAFFLLTDPIHAWLALAPRAVENLVSALLPALIGTAICALTHLICHPQTVLAAYGWLLLLALASLVTMLLLLRGDHGASVLFLQLFGMMVPVPLLMGFGSSWWLLRRRNSL</sequence>
<feature type="transmembrane region" description="Helical" evidence="1">
    <location>
        <begin position="41"/>
        <end position="61"/>
    </location>
</feature>
<name>A0A923MIJ9_9FIRM</name>
<accession>A0A923MIJ9</accession>
<dbReference type="AlphaFoldDB" id="A0A923MIJ9"/>
<keyword evidence="3" id="KW-1185">Reference proteome</keyword>
<feature type="transmembrane region" description="Helical" evidence="1">
    <location>
        <begin position="108"/>
        <end position="129"/>
    </location>
</feature>
<evidence type="ECO:0000313" key="2">
    <source>
        <dbReference type="EMBL" id="MBC5770973.1"/>
    </source>
</evidence>
<keyword evidence="1" id="KW-0812">Transmembrane</keyword>
<comment type="caution">
    <text evidence="2">The sequence shown here is derived from an EMBL/GenBank/DDBJ whole genome shotgun (WGS) entry which is preliminary data.</text>
</comment>
<protein>
    <submittedName>
        <fullName evidence="2">Uncharacterized protein</fullName>
    </submittedName>
</protein>
<dbReference type="RefSeq" id="WP_187015202.1">
    <property type="nucleotide sequence ID" value="NZ_JACOQI010000011.1"/>
</dbReference>
<dbReference type="EMBL" id="JACOQI010000011">
    <property type="protein sequence ID" value="MBC5770973.1"/>
    <property type="molecule type" value="Genomic_DNA"/>
</dbReference>
<proteinExistence type="predicted"/>
<keyword evidence="1" id="KW-0472">Membrane</keyword>
<feature type="transmembrane region" description="Helical" evidence="1">
    <location>
        <begin position="81"/>
        <end position="101"/>
    </location>
</feature>
<keyword evidence="1" id="KW-1133">Transmembrane helix</keyword>
<organism evidence="2 3">
    <name type="scientific">Dysosmobacter segnis</name>
    <dbReference type="NCBI Taxonomy" id="2763042"/>
    <lineage>
        <taxon>Bacteria</taxon>
        <taxon>Bacillati</taxon>
        <taxon>Bacillota</taxon>
        <taxon>Clostridia</taxon>
        <taxon>Eubacteriales</taxon>
        <taxon>Oscillospiraceae</taxon>
        <taxon>Dysosmobacter</taxon>
    </lineage>
</organism>
<feature type="transmembrane region" description="Helical" evidence="1">
    <location>
        <begin position="135"/>
        <end position="162"/>
    </location>
</feature>
<reference evidence="2" key="1">
    <citation type="submission" date="2020-08" db="EMBL/GenBank/DDBJ databases">
        <title>Genome public.</title>
        <authorList>
            <person name="Liu C."/>
            <person name="Sun Q."/>
        </authorList>
    </citation>
    <scope>NUCLEOTIDE SEQUENCE</scope>
    <source>
        <strain evidence="2">BX15</strain>
    </source>
</reference>
<dbReference type="Proteomes" id="UP000620327">
    <property type="component" value="Unassembled WGS sequence"/>
</dbReference>
<evidence type="ECO:0000313" key="3">
    <source>
        <dbReference type="Proteomes" id="UP000620327"/>
    </source>
</evidence>